<reference evidence="1 2" key="1">
    <citation type="submission" date="2018-06" db="EMBL/GenBank/DDBJ databases">
        <authorList>
            <consortium name="Pathogen Informatics"/>
            <person name="Doyle S."/>
        </authorList>
    </citation>
    <scope>NUCLEOTIDE SEQUENCE [LARGE SCALE GENOMIC DNA]</scope>
    <source>
        <strain evidence="1 2">NCTC7582</strain>
    </source>
</reference>
<proteinExistence type="predicted"/>
<accession>A0A2X0XMJ8</accession>
<gene>
    <name evidence="1" type="ORF">NCTC7582_01941</name>
</gene>
<dbReference type="Proteomes" id="UP000251431">
    <property type="component" value="Unassembled WGS sequence"/>
</dbReference>
<protein>
    <submittedName>
        <fullName evidence="1">Phage protein</fullName>
    </submittedName>
</protein>
<evidence type="ECO:0000313" key="2">
    <source>
        <dbReference type="Proteomes" id="UP000251431"/>
    </source>
</evidence>
<name>A0A2X0XMJ8_9BACI</name>
<evidence type="ECO:0000313" key="1">
    <source>
        <dbReference type="EMBL" id="SPT98783.1"/>
    </source>
</evidence>
<dbReference type="EMBL" id="UAQE01000001">
    <property type="protein sequence ID" value="SPT98783.1"/>
    <property type="molecule type" value="Genomic_DNA"/>
</dbReference>
<dbReference type="RefSeq" id="WP_112117147.1">
    <property type="nucleotide sequence ID" value="NZ_UAQE01000001.1"/>
</dbReference>
<organism evidence="1 2">
    <name type="scientific">Lysinibacillus capsici</name>
    <dbReference type="NCBI Taxonomy" id="2115968"/>
    <lineage>
        <taxon>Bacteria</taxon>
        <taxon>Bacillati</taxon>
        <taxon>Bacillota</taxon>
        <taxon>Bacilli</taxon>
        <taxon>Bacillales</taxon>
        <taxon>Bacillaceae</taxon>
        <taxon>Lysinibacillus</taxon>
    </lineage>
</organism>
<sequence length="101" mass="11471">MKVPIRTTANGTEYWDSEAKKVLFVPAGMRPSFEVTESPKTMLHKGETVKPLEEPVFSLEGMTATQLREYAEENNIEVPGNLKKPDTIREYIEEQLAVDED</sequence>
<dbReference type="AlphaFoldDB" id="A0A2X0XMJ8"/>